<dbReference type="PRINTS" id="PR00953">
    <property type="entry name" value="TYPE3IMRPROT"/>
</dbReference>
<dbReference type="EMBL" id="CP003315">
    <property type="protein sequence ID" value="AFA40913.1"/>
    <property type="molecule type" value="Genomic_DNA"/>
</dbReference>
<protein>
    <recommendedName>
        <fullName evidence="3 9">Flagellar biosynthetic protein FliR</fullName>
    </recommendedName>
</protein>
<keyword evidence="4 10" id="KW-1003">Cell membrane</keyword>
<dbReference type="GO" id="GO:0009425">
    <property type="term" value="C:bacterial-type flagellum basal body"/>
    <property type="evidence" value="ECO:0007669"/>
    <property type="project" value="UniProtKB-SubCell"/>
</dbReference>
<dbReference type="InterPro" id="IPR002010">
    <property type="entry name" value="T3SS_IM_R"/>
</dbReference>
<feature type="transmembrane region" description="Helical" evidence="10">
    <location>
        <begin position="214"/>
        <end position="234"/>
    </location>
</feature>
<feature type="transmembrane region" description="Helical" evidence="10">
    <location>
        <begin position="45"/>
        <end position="65"/>
    </location>
</feature>
<evidence type="ECO:0000313" key="11">
    <source>
        <dbReference type="EMBL" id="AFA40913.1"/>
    </source>
</evidence>
<comment type="subcellular location">
    <subcellularLocation>
        <location evidence="10">Cell membrane</location>
        <topology evidence="10">Multi-pass membrane protein</topology>
    </subcellularLocation>
    <subcellularLocation>
        <location evidence="10">Bacterial flagellum basal body</location>
    </subcellularLocation>
</comment>
<name>H6Q5K9_WIGGL</name>
<evidence type="ECO:0000256" key="8">
    <source>
        <dbReference type="ARBA" id="ARBA00023143"/>
    </source>
</evidence>
<dbReference type="Pfam" id="PF01311">
    <property type="entry name" value="Bac_export_1"/>
    <property type="match status" value="1"/>
</dbReference>
<evidence type="ECO:0000256" key="9">
    <source>
        <dbReference type="NCBIfam" id="TIGR01400"/>
    </source>
</evidence>
<proteinExistence type="inferred from homology"/>
<keyword evidence="11" id="KW-0282">Flagellum</keyword>
<evidence type="ECO:0000256" key="4">
    <source>
        <dbReference type="ARBA" id="ARBA00022475"/>
    </source>
</evidence>
<dbReference type="AlphaFoldDB" id="H6Q5K9"/>
<keyword evidence="7 10" id="KW-0472">Membrane</keyword>
<evidence type="ECO:0000256" key="2">
    <source>
        <dbReference type="ARBA" id="ARBA00009772"/>
    </source>
</evidence>
<evidence type="ECO:0000256" key="1">
    <source>
        <dbReference type="ARBA" id="ARBA00002578"/>
    </source>
</evidence>
<feature type="transmembrane region" description="Helical" evidence="10">
    <location>
        <begin position="169"/>
        <end position="202"/>
    </location>
</feature>
<feature type="transmembrane region" description="Helical" evidence="10">
    <location>
        <begin position="129"/>
        <end position="157"/>
    </location>
</feature>
<gene>
    <name evidence="11" type="primary">fliR</name>
    <name evidence="11" type="synonym">flaP</name>
    <name evidence="11" type="ORF">WIGMOR_0052</name>
</gene>
<keyword evidence="6 10" id="KW-1133">Transmembrane helix</keyword>
<dbReference type="InterPro" id="IPR006303">
    <property type="entry name" value="FliR"/>
</dbReference>
<dbReference type="eggNOG" id="COG1684">
    <property type="taxonomic scope" value="Bacteria"/>
</dbReference>
<comment type="function">
    <text evidence="1 10">Role in flagellar biosynthesis.</text>
</comment>
<comment type="similarity">
    <text evidence="2 10">Belongs to the FliR/MopE/SpaR family.</text>
</comment>
<accession>H6Q5K9</accession>
<feature type="transmembrane region" description="Helical" evidence="10">
    <location>
        <begin position="12"/>
        <end position="33"/>
    </location>
</feature>
<feature type="transmembrane region" description="Helical" evidence="10">
    <location>
        <begin position="71"/>
        <end position="90"/>
    </location>
</feature>
<keyword evidence="8 10" id="KW-0975">Bacterial flagellum</keyword>
<dbReference type="PANTHER" id="PTHR30065:SF8">
    <property type="entry name" value="FLAGELLAR BIOSYNTHETIC PROTEIN FLIR"/>
    <property type="match status" value="1"/>
</dbReference>
<sequence length="258" mass="29587">MIDISTNFFFDLIHQVIWYVARINGLFISAPLFSENIIQKKIKIGISILLSLVFAYQFPLINIKFFSFEGIYLLIVQIIIGFLIGLILQFSFCSVKFAGELIGLQMSLSFAVFFDQISGPNTPIISRFLYIMLALIFLSFNAHLIIFHIIFISFKLIPINMHFNFGNEIFFSIINYSGIIFNYGLLLAIPSITALLILNILLGVLNRFNPQFSIFVIGFSFTLVLGLLSLNFILSNFENFSKKVIEDVFRYITENLIY</sequence>
<keyword evidence="12" id="KW-1185">Reference proteome</keyword>
<dbReference type="Proteomes" id="UP000009061">
    <property type="component" value="Chromosome"/>
</dbReference>
<dbReference type="GO" id="GO:0005886">
    <property type="term" value="C:plasma membrane"/>
    <property type="evidence" value="ECO:0007669"/>
    <property type="project" value="UniProtKB-SubCell"/>
</dbReference>
<evidence type="ECO:0000256" key="3">
    <source>
        <dbReference type="ARBA" id="ARBA00021717"/>
    </source>
</evidence>
<dbReference type="HOGENOM" id="CLU_063626_4_1_6"/>
<dbReference type="STRING" id="1142511.WIGMOR_0052"/>
<reference evidence="11 12" key="1">
    <citation type="journal article" date="2012" name="MBio">
        <title>Insight into the transmission biology and species-specific functional capabilities of tsetse (Diptera: glossinidae) obligate symbiont wigglesworthia.</title>
        <authorList>
            <person name="Rio R.V."/>
            <person name="Symula R.E."/>
            <person name="Wang J."/>
            <person name="Lohs C."/>
            <person name="Wu Y.N."/>
            <person name="Snyder A.K."/>
            <person name="Bjornson R.D."/>
            <person name="Oshima K."/>
            <person name="Biehl B.S."/>
            <person name="Perna N.T."/>
            <person name="Hattori M."/>
            <person name="Aksoy S."/>
        </authorList>
    </citation>
    <scope>NUCLEOTIDE SEQUENCE [LARGE SCALE GENOMIC DNA]</scope>
    <source>
        <strain evidence="11">WGM</strain>
    </source>
</reference>
<dbReference type="KEGG" id="wgl:WIGMOR_0052"/>
<evidence type="ECO:0000256" key="5">
    <source>
        <dbReference type="ARBA" id="ARBA00022692"/>
    </source>
</evidence>
<evidence type="ECO:0000256" key="7">
    <source>
        <dbReference type="ARBA" id="ARBA00023136"/>
    </source>
</evidence>
<feature type="transmembrane region" description="Helical" evidence="10">
    <location>
        <begin position="97"/>
        <end position="117"/>
    </location>
</feature>
<dbReference type="RefSeq" id="WP_014353852.1">
    <property type="nucleotide sequence ID" value="NC_016893.1"/>
</dbReference>
<evidence type="ECO:0000256" key="6">
    <source>
        <dbReference type="ARBA" id="ARBA00022989"/>
    </source>
</evidence>
<evidence type="ECO:0000313" key="12">
    <source>
        <dbReference type="Proteomes" id="UP000009061"/>
    </source>
</evidence>
<keyword evidence="11" id="KW-0966">Cell projection</keyword>
<organism evidence="11 12">
    <name type="scientific">Wigglesworthia glossinidia endosymbiont of Glossina morsitans morsitans</name>
    <name type="common">Yale colony</name>
    <dbReference type="NCBI Taxonomy" id="1142511"/>
    <lineage>
        <taxon>Bacteria</taxon>
        <taxon>Pseudomonadati</taxon>
        <taxon>Pseudomonadota</taxon>
        <taxon>Gammaproteobacteria</taxon>
        <taxon>Enterobacterales</taxon>
        <taxon>Erwiniaceae</taxon>
        <taxon>Wigglesworthia</taxon>
    </lineage>
</organism>
<evidence type="ECO:0000256" key="10">
    <source>
        <dbReference type="RuleBase" id="RU362071"/>
    </source>
</evidence>
<keyword evidence="11" id="KW-0969">Cilium</keyword>
<dbReference type="OrthoDB" id="9797790at2"/>
<dbReference type="GO" id="GO:0044780">
    <property type="term" value="P:bacterial-type flagellum assembly"/>
    <property type="evidence" value="ECO:0007669"/>
    <property type="project" value="UniProtKB-UniRule"/>
</dbReference>
<dbReference type="PANTHER" id="PTHR30065">
    <property type="entry name" value="FLAGELLAR BIOSYNTHETIC PROTEIN FLIR"/>
    <property type="match status" value="1"/>
</dbReference>
<dbReference type="GO" id="GO:0006605">
    <property type="term" value="P:protein targeting"/>
    <property type="evidence" value="ECO:0007669"/>
    <property type="project" value="UniProtKB-UniRule"/>
</dbReference>
<dbReference type="NCBIfam" id="TIGR01400">
    <property type="entry name" value="fliR"/>
    <property type="match status" value="1"/>
</dbReference>
<keyword evidence="5 10" id="KW-0812">Transmembrane</keyword>